<sequence length="856" mass="94057">MRRYQHSCDQCRRSKRGCDAPPLPLPDNVGDRATSLLGATQVPEVKPCSYCIKTKKACTMNWAWSHLRVATALEAASRGELGLDSLLPTKRPTSHDPEVPVTRPTDESEMYYVPPAGTSRAPFPVDTSHSHSFTPAQLPGPLPDLDYMDAMGGVSGAGLGSLVSFDMPAGGFMDGPLPDAMPGPSSSGWSSSQLESGASIPFGVSESPDVFDVSDSGQRLSRTSPPSSDGSGSVTDRPSLKRQRQARPRQTPSLSPFSASSALVARSSTGIISSNLLQIYHDVLEHNLSCWLTEASCPYKGARGREEGRRLAEWGPSWSNRIFQRTLKLDRAATSTGLIRLTRSEDRAATQALHCAIMAFATQWAQGSRRQKERYTFLGATFEAGSNQNDLAEEMAEGFDRDLQRHFWNQAQKALQDAEHVESYKVACAELVFGLAQKPWDHDDMQSVHDRDWQPTTHGAPFEPAKLTSAITRVITRDGPPVYLERAARKMHALKSRFDSSSRVQRGTVGQAPTSGMSDEDETTVGLLYWLAVMFDTVSSSMNERPVVVTDQDCQHDGVPAEELDSGRWQVELFIKDSLDASSLDISWPCPYEDAAEAVTRSGPVKVLLYRHVLYLQNMVRRGQSGERVEDIIRSSAALHRYWGATYGAFFGDLVRDFDAVPGRIQSWFFCISAHWHLAALMLADLIERVDDEGLGVWSDGQERRRTGMAAVIRNTSVTELADLAKVSMPPVGSFADPQLSGFHHAVNEGAVLTEPWTVILIRAFSKATVLIFEDADRLRRSTTPQGGADELWATLGRADDCIKTLFYLGRKSDMARQVADVLAAAMTSFKPQAGNISRADESGRSFEEGRFAVWA</sequence>
<dbReference type="GO" id="GO:0000981">
    <property type="term" value="F:DNA-binding transcription factor activity, RNA polymerase II-specific"/>
    <property type="evidence" value="ECO:0007669"/>
    <property type="project" value="InterPro"/>
</dbReference>
<evidence type="ECO:0000313" key="4">
    <source>
        <dbReference type="Proteomes" id="UP000813385"/>
    </source>
</evidence>
<proteinExistence type="predicted"/>
<evidence type="ECO:0000313" key="3">
    <source>
        <dbReference type="EMBL" id="KAH7367565.1"/>
    </source>
</evidence>
<accession>A0A8K0THD7</accession>
<dbReference type="InterPro" id="IPR036864">
    <property type="entry name" value="Zn2-C6_fun-type_DNA-bd_sf"/>
</dbReference>
<gene>
    <name evidence="3" type="ORF">B0T11DRAFT_223215</name>
</gene>
<reference evidence="3" key="1">
    <citation type="journal article" date="2021" name="Nat. Commun.">
        <title>Genetic determinants of endophytism in the Arabidopsis root mycobiome.</title>
        <authorList>
            <person name="Mesny F."/>
            <person name="Miyauchi S."/>
            <person name="Thiergart T."/>
            <person name="Pickel B."/>
            <person name="Atanasova L."/>
            <person name="Karlsson M."/>
            <person name="Huettel B."/>
            <person name="Barry K.W."/>
            <person name="Haridas S."/>
            <person name="Chen C."/>
            <person name="Bauer D."/>
            <person name="Andreopoulos W."/>
            <person name="Pangilinan J."/>
            <person name="LaButti K."/>
            <person name="Riley R."/>
            <person name="Lipzen A."/>
            <person name="Clum A."/>
            <person name="Drula E."/>
            <person name="Henrissat B."/>
            <person name="Kohler A."/>
            <person name="Grigoriev I.V."/>
            <person name="Martin F.M."/>
            <person name="Hacquard S."/>
        </authorList>
    </citation>
    <scope>NUCLEOTIDE SEQUENCE</scope>
    <source>
        <strain evidence="3">MPI-CAGE-AT-0016</strain>
    </source>
</reference>
<feature type="region of interest" description="Disordered" evidence="2">
    <location>
        <begin position="84"/>
        <end position="104"/>
    </location>
</feature>
<organism evidence="3 4">
    <name type="scientific">Plectosphaerella cucumerina</name>
    <dbReference type="NCBI Taxonomy" id="40658"/>
    <lineage>
        <taxon>Eukaryota</taxon>
        <taxon>Fungi</taxon>
        <taxon>Dikarya</taxon>
        <taxon>Ascomycota</taxon>
        <taxon>Pezizomycotina</taxon>
        <taxon>Sordariomycetes</taxon>
        <taxon>Hypocreomycetidae</taxon>
        <taxon>Glomerellales</taxon>
        <taxon>Plectosphaerellaceae</taxon>
        <taxon>Plectosphaerella</taxon>
    </lineage>
</organism>
<dbReference type="Gene3D" id="4.10.240.10">
    <property type="entry name" value="Zn(2)-C6 fungal-type DNA-binding domain"/>
    <property type="match status" value="1"/>
</dbReference>
<feature type="compositionally biased region" description="Low complexity" evidence="2">
    <location>
        <begin position="183"/>
        <end position="199"/>
    </location>
</feature>
<dbReference type="Proteomes" id="UP000813385">
    <property type="component" value="Unassembled WGS sequence"/>
</dbReference>
<dbReference type="InterPro" id="IPR001138">
    <property type="entry name" value="Zn2Cys6_DnaBD"/>
</dbReference>
<dbReference type="GO" id="GO:0008270">
    <property type="term" value="F:zinc ion binding"/>
    <property type="evidence" value="ECO:0007669"/>
    <property type="project" value="InterPro"/>
</dbReference>
<feature type="region of interest" description="Disordered" evidence="2">
    <location>
        <begin position="174"/>
        <end position="259"/>
    </location>
</feature>
<dbReference type="SUPFAM" id="SSF57701">
    <property type="entry name" value="Zn2/Cys6 DNA-binding domain"/>
    <property type="match status" value="1"/>
</dbReference>
<comment type="caution">
    <text evidence="3">The sequence shown here is derived from an EMBL/GenBank/DDBJ whole genome shotgun (WGS) entry which is preliminary data.</text>
</comment>
<dbReference type="OrthoDB" id="5958943at2759"/>
<dbReference type="CDD" id="cd00067">
    <property type="entry name" value="GAL4"/>
    <property type="match status" value="1"/>
</dbReference>
<evidence type="ECO:0000256" key="1">
    <source>
        <dbReference type="ARBA" id="ARBA00023242"/>
    </source>
</evidence>
<protein>
    <recommendedName>
        <fullName evidence="5">Zn(2)-C6 fungal-type domain-containing protein</fullName>
    </recommendedName>
</protein>
<dbReference type="EMBL" id="JAGPXD010000002">
    <property type="protein sequence ID" value="KAH7367565.1"/>
    <property type="molecule type" value="Genomic_DNA"/>
</dbReference>
<evidence type="ECO:0008006" key="5">
    <source>
        <dbReference type="Google" id="ProtNLM"/>
    </source>
</evidence>
<keyword evidence="1" id="KW-0539">Nucleus</keyword>
<feature type="compositionally biased region" description="Polar residues" evidence="2">
    <location>
        <begin position="215"/>
        <end position="236"/>
    </location>
</feature>
<keyword evidence="4" id="KW-1185">Reference proteome</keyword>
<name>A0A8K0THD7_9PEZI</name>
<evidence type="ECO:0000256" key="2">
    <source>
        <dbReference type="SAM" id="MobiDB-lite"/>
    </source>
</evidence>
<dbReference type="AlphaFoldDB" id="A0A8K0THD7"/>